<dbReference type="AlphaFoldDB" id="A0A8K0EZI5"/>
<comment type="similarity">
    <text evidence="3">Belongs to the COMM domain-containing protein 6 family.</text>
</comment>
<protein>
    <recommendedName>
        <fullName evidence="1">COMM domain-containing protein 6</fullName>
    </recommendedName>
</protein>
<dbReference type="Pfam" id="PF07258">
    <property type="entry name" value="COMM_domain"/>
    <property type="match status" value="1"/>
</dbReference>
<organism evidence="5 6">
    <name type="scientific">Branchiostoma lanceolatum</name>
    <name type="common">Common lancelet</name>
    <name type="synonym">Amphioxus lanceolatum</name>
    <dbReference type="NCBI Taxonomy" id="7740"/>
    <lineage>
        <taxon>Eukaryota</taxon>
        <taxon>Metazoa</taxon>
        <taxon>Chordata</taxon>
        <taxon>Cephalochordata</taxon>
        <taxon>Leptocardii</taxon>
        <taxon>Amphioxiformes</taxon>
        <taxon>Branchiostomatidae</taxon>
        <taxon>Branchiostoma</taxon>
    </lineage>
</organism>
<proteinExistence type="inferred from homology"/>
<dbReference type="CDD" id="cd04754">
    <property type="entry name" value="Commd6"/>
    <property type="match status" value="1"/>
</dbReference>
<dbReference type="EMBL" id="OV696691">
    <property type="protein sequence ID" value="CAH1268294.1"/>
    <property type="molecule type" value="Genomic_DNA"/>
</dbReference>
<gene>
    <name evidence="5" type="primary">COMMD6</name>
    <name evidence="5" type="ORF">BLAG_LOCUS21279</name>
</gene>
<evidence type="ECO:0000313" key="5">
    <source>
        <dbReference type="EMBL" id="CAH1268294.1"/>
    </source>
</evidence>
<dbReference type="PROSITE" id="PS51269">
    <property type="entry name" value="COMM"/>
    <property type="match status" value="1"/>
</dbReference>
<keyword evidence="6" id="KW-1185">Reference proteome</keyword>
<evidence type="ECO:0000256" key="1">
    <source>
        <dbReference type="ARBA" id="ARBA00039908"/>
    </source>
</evidence>
<sequence length="203" mass="22328">MATTQFNLQRVPQGFYTAVDTINGLPQDILAEMCQEVGLFLQYKIGSVNTARFCDRIQQTGVDTSHHEVQSAINALTFLFRSAASSQASTSELVQQLKVSGAWTKDSLAVVKHVWDQQGKLLTASDSVSQVLNIGQLIDMKWRLGVAIGSDTCRNLNSPFVAMTIKIAEPSGSVVTKSFEMTVPEFQNFSRQMKDMAAMLETV</sequence>
<dbReference type="InterPro" id="IPR017920">
    <property type="entry name" value="COMM"/>
</dbReference>
<feature type="domain" description="COMM" evidence="4">
    <location>
        <begin position="136"/>
        <end position="203"/>
    </location>
</feature>
<evidence type="ECO:0000313" key="6">
    <source>
        <dbReference type="Proteomes" id="UP000838412"/>
    </source>
</evidence>
<comment type="function">
    <text evidence="2">Scaffold protein in the commander complex that is essential for endosomal recycling of transmembrane cargos; the commander complex is composed of the CCC subcomplex and the retriever subcomplex. May modulate activity of cullin-RING E3 ubiquitin ligase (CRL) complexes. Down-regulates activation of NF-kappa-B. Inhibits TNF-induced NFKB1 activation.</text>
</comment>
<name>A0A8K0EZI5_BRALA</name>
<evidence type="ECO:0000256" key="3">
    <source>
        <dbReference type="ARBA" id="ARBA00093468"/>
    </source>
</evidence>
<dbReference type="PANTHER" id="PTHR16231:SF5">
    <property type="entry name" value="COMM DOMAIN-CONTAINING PROTEIN 6"/>
    <property type="match status" value="1"/>
</dbReference>
<dbReference type="GO" id="GO:0051059">
    <property type="term" value="F:NF-kappaB binding"/>
    <property type="evidence" value="ECO:0007669"/>
    <property type="project" value="TreeGrafter"/>
</dbReference>
<dbReference type="PANTHER" id="PTHR16231">
    <property type="entry name" value="COMM DOMAIN-CONTAINING PROTEIN 4-8 FAMILY MEMBER"/>
    <property type="match status" value="1"/>
</dbReference>
<dbReference type="InterPro" id="IPR047155">
    <property type="entry name" value="COMMD4/6/7/8"/>
</dbReference>
<accession>A0A8K0EZI5</accession>
<dbReference type="Pfam" id="PF21672">
    <property type="entry name" value="COMM_HN"/>
    <property type="match status" value="1"/>
</dbReference>
<evidence type="ECO:0000256" key="2">
    <source>
        <dbReference type="ARBA" id="ARBA00093393"/>
    </source>
</evidence>
<dbReference type="Proteomes" id="UP000838412">
    <property type="component" value="Chromosome 6"/>
</dbReference>
<evidence type="ECO:0000259" key="4">
    <source>
        <dbReference type="PROSITE" id="PS51269"/>
    </source>
</evidence>
<dbReference type="OrthoDB" id="10251827at2759"/>
<reference evidence="5" key="1">
    <citation type="submission" date="2022-01" db="EMBL/GenBank/DDBJ databases">
        <authorList>
            <person name="Braso-Vives M."/>
        </authorList>
    </citation>
    <scope>NUCLEOTIDE SEQUENCE</scope>
</reference>